<dbReference type="AlphaFoldDB" id="A0A1M6N571"/>
<evidence type="ECO:0000313" key="2">
    <source>
        <dbReference type="Proteomes" id="UP000184231"/>
    </source>
</evidence>
<accession>A0A1M6N571</accession>
<evidence type="ECO:0000313" key="1">
    <source>
        <dbReference type="EMBL" id="SHJ90763.1"/>
    </source>
</evidence>
<dbReference type="RefSeq" id="WP_178338923.1">
    <property type="nucleotide sequence ID" value="NZ_FQYX01000055.1"/>
</dbReference>
<name>A0A1M6N571_9FLAO</name>
<proteinExistence type="predicted"/>
<dbReference type="Proteomes" id="UP000184231">
    <property type="component" value="Unassembled WGS sequence"/>
</dbReference>
<sequence length="53" mass="6443">MIVGDHRGQLYKVKDAKKKTIYDYTIEYLEGKYDIMYNEISHDFQISLKKRKK</sequence>
<gene>
    <name evidence="1" type="ORF">SAMN04487911_15510</name>
</gene>
<dbReference type="EMBL" id="FQYX01000055">
    <property type="protein sequence ID" value="SHJ90763.1"/>
    <property type="molecule type" value="Genomic_DNA"/>
</dbReference>
<organism evidence="1 2">
    <name type="scientific">Arenibacter nanhaiticus</name>
    <dbReference type="NCBI Taxonomy" id="558155"/>
    <lineage>
        <taxon>Bacteria</taxon>
        <taxon>Pseudomonadati</taxon>
        <taxon>Bacteroidota</taxon>
        <taxon>Flavobacteriia</taxon>
        <taxon>Flavobacteriales</taxon>
        <taxon>Flavobacteriaceae</taxon>
        <taxon>Arenibacter</taxon>
    </lineage>
</organism>
<protein>
    <submittedName>
        <fullName evidence="1">Uncharacterized protein</fullName>
    </submittedName>
</protein>
<reference evidence="1 2" key="1">
    <citation type="submission" date="2016-11" db="EMBL/GenBank/DDBJ databases">
        <authorList>
            <person name="Jaros S."/>
            <person name="Januszkiewicz K."/>
            <person name="Wedrychowicz H."/>
        </authorList>
    </citation>
    <scope>NUCLEOTIDE SEQUENCE [LARGE SCALE GENOMIC DNA]</scope>
    <source>
        <strain evidence="1 2">CGMCC 1.8863</strain>
    </source>
</reference>
<keyword evidence="2" id="KW-1185">Reference proteome</keyword>